<comment type="catalytic activity">
    <reaction evidence="13">
        <text>fluoride(in) = fluoride(out)</text>
        <dbReference type="Rhea" id="RHEA:76159"/>
        <dbReference type="ChEBI" id="CHEBI:17051"/>
    </reaction>
    <physiologicalReaction direction="left-to-right" evidence="13">
        <dbReference type="Rhea" id="RHEA:76160"/>
    </physiologicalReaction>
</comment>
<keyword evidence="16" id="KW-1185">Reference proteome</keyword>
<keyword evidence="2 14" id="KW-0813">Transport</keyword>
<evidence type="ECO:0000256" key="7">
    <source>
        <dbReference type="ARBA" id="ARBA00022989"/>
    </source>
</evidence>
<keyword evidence="5 14" id="KW-0812">Transmembrane</keyword>
<dbReference type="GO" id="GO:0140114">
    <property type="term" value="P:cellular detoxification of fluoride"/>
    <property type="evidence" value="ECO:0007669"/>
    <property type="project" value="UniProtKB-UniRule"/>
</dbReference>
<keyword evidence="9 14" id="KW-0406">Ion transport</keyword>
<comment type="subcellular location">
    <subcellularLocation>
        <location evidence="1 14">Cell membrane</location>
        <topology evidence="1 14">Multi-pass membrane protein</topology>
    </subcellularLocation>
</comment>
<evidence type="ECO:0000256" key="6">
    <source>
        <dbReference type="ARBA" id="ARBA00022723"/>
    </source>
</evidence>
<comment type="similarity">
    <text evidence="12 14">Belongs to the fluoride channel Fluc/FEX (TC 1.A.43) family.</text>
</comment>
<evidence type="ECO:0000256" key="2">
    <source>
        <dbReference type="ARBA" id="ARBA00022448"/>
    </source>
</evidence>
<evidence type="ECO:0000256" key="11">
    <source>
        <dbReference type="ARBA" id="ARBA00023303"/>
    </source>
</evidence>
<keyword evidence="10 14" id="KW-0472">Membrane</keyword>
<feature type="transmembrane region" description="Helical" evidence="14">
    <location>
        <begin position="109"/>
        <end position="133"/>
    </location>
</feature>
<evidence type="ECO:0000256" key="9">
    <source>
        <dbReference type="ARBA" id="ARBA00023065"/>
    </source>
</evidence>
<dbReference type="GO" id="GO:0046872">
    <property type="term" value="F:metal ion binding"/>
    <property type="evidence" value="ECO:0007669"/>
    <property type="project" value="UniProtKB-KW"/>
</dbReference>
<dbReference type="STRING" id="1173584.SAMN05444851_0615"/>
<dbReference type="GO" id="GO:0062054">
    <property type="term" value="F:fluoride channel activity"/>
    <property type="evidence" value="ECO:0007669"/>
    <property type="project" value="UniProtKB-UniRule"/>
</dbReference>
<evidence type="ECO:0000256" key="12">
    <source>
        <dbReference type="ARBA" id="ARBA00035120"/>
    </source>
</evidence>
<accession>A0A1I0N7M2</accession>
<evidence type="ECO:0000256" key="5">
    <source>
        <dbReference type="ARBA" id="ARBA00022692"/>
    </source>
</evidence>
<evidence type="ECO:0000256" key="1">
    <source>
        <dbReference type="ARBA" id="ARBA00004651"/>
    </source>
</evidence>
<keyword evidence="7 14" id="KW-1133">Transmembrane helix</keyword>
<evidence type="ECO:0000256" key="13">
    <source>
        <dbReference type="ARBA" id="ARBA00035585"/>
    </source>
</evidence>
<keyword evidence="8 14" id="KW-0915">Sodium</keyword>
<keyword evidence="3 14" id="KW-1003">Cell membrane</keyword>
<gene>
    <name evidence="14" type="primary">fluC</name>
    <name evidence="14" type="synonym">crcB</name>
    <name evidence="15" type="ORF">SAMN05444851_0615</name>
</gene>
<comment type="function">
    <text evidence="14">Fluoride-specific ion channel. Important for reducing fluoride concentration in the cell, thus reducing its toxicity.</text>
</comment>
<dbReference type="PANTHER" id="PTHR28259">
    <property type="entry name" value="FLUORIDE EXPORT PROTEIN 1-RELATED"/>
    <property type="match status" value="1"/>
</dbReference>
<dbReference type="HAMAP" id="MF_00454">
    <property type="entry name" value="FluC"/>
    <property type="match status" value="1"/>
</dbReference>
<feature type="transmembrane region" description="Helical" evidence="14">
    <location>
        <begin position="47"/>
        <end position="70"/>
    </location>
</feature>
<dbReference type="EMBL" id="FOJB01000001">
    <property type="protein sequence ID" value="SEV97136.1"/>
    <property type="molecule type" value="Genomic_DNA"/>
</dbReference>
<keyword evidence="11 14" id="KW-0407">Ion channel</keyword>
<evidence type="ECO:0000313" key="16">
    <source>
        <dbReference type="Proteomes" id="UP000199650"/>
    </source>
</evidence>
<evidence type="ECO:0000256" key="14">
    <source>
        <dbReference type="HAMAP-Rule" id="MF_00454"/>
    </source>
</evidence>
<evidence type="ECO:0000256" key="10">
    <source>
        <dbReference type="ARBA" id="ARBA00023136"/>
    </source>
</evidence>
<dbReference type="Proteomes" id="UP000199650">
    <property type="component" value="Unassembled WGS sequence"/>
</dbReference>
<name>A0A1I0N7M2_9RHOB</name>
<feature type="binding site" evidence="14">
    <location>
        <position position="87"/>
    </location>
    <ligand>
        <name>Na(+)</name>
        <dbReference type="ChEBI" id="CHEBI:29101"/>
        <note>structural</note>
    </ligand>
</feature>
<sequence>MLDKRGLWPQSDRMMTPLFQVALGGAIGASARYLTGNAVTRWLGHGFPAGTLVVNILGSFLMGVLVVALARKGGQAAAPFLMTGLLGGFTTFSAFSLDAVTLYERGQVVAASGYVVGSVVLSLAGLVAGLLVARMVLT</sequence>
<dbReference type="InterPro" id="IPR003691">
    <property type="entry name" value="FluC"/>
</dbReference>
<reference evidence="15 16" key="1">
    <citation type="submission" date="2016-10" db="EMBL/GenBank/DDBJ databases">
        <authorList>
            <person name="de Groot N.N."/>
        </authorList>
    </citation>
    <scope>NUCLEOTIDE SEQUENCE [LARGE SCALE GENOMIC DNA]</scope>
    <source>
        <strain evidence="15 16">DSM 29439</strain>
    </source>
</reference>
<evidence type="ECO:0000313" key="15">
    <source>
        <dbReference type="EMBL" id="SEV97136.1"/>
    </source>
</evidence>
<evidence type="ECO:0000256" key="4">
    <source>
        <dbReference type="ARBA" id="ARBA00022519"/>
    </source>
</evidence>
<evidence type="ECO:0000256" key="3">
    <source>
        <dbReference type="ARBA" id="ARBA00022475"/>
    </source>
</evidence>
<feature type="transmembrane region" description="Helical" evidence="14">
    <location>
        <begin position="77"/>
        <end position="97"/>
    </location>
</feature>
<evidence type="ECO:0000256" key="8">
    <source>
        <dbReference type="ARBA" id="ARBA00023053"/>
    </source>
</evidence>
<feature type="binding site" evidence="14">
    <location>
        <position position="90"/>
    </location>
    <ligand>
        <name>Na(+)</name>
        <dbReference type="ChEBI" id="CHEBI:29101"/>
        <note>structural</note>
    </ligand>
</feature>
<proteinExistence type="inferred from homology"/>
<dbReference type="PANTHER" id="PTHR28259:SF18">
    <property type="entry name" value="FLUORIDE-SPECIFIC ION CHANNEL FLUC"/>
    <property type="match status" value="1"/>
</dbReference>
<protein>
    <recommendedName>
        <fullName evidence="14">Fluoride-specific ion channel FluC</fullName>
    </recommendedName>
</protein>
<dbReference type="NCBIfam" id="TIGR00494">
    <property type="entry name" value="crcB"/>
    <property type="match status" value="1"/>
</dbReference>
<dbReference type="AlphaFoldDB" id="A0A1I0N7M2"/>
<dbReference type="Pfam" id="PF02537">
    <property type="entry name" value="CRCB"/>
    <property type="match status" value="1"/>
</dbReference>
<keyword evidence="4" id="KW-0997">Cell inner membrane</keyword>
<organism evidence="15 16">
    <name type="scientific">Aliiroseovarius sediminilitoris</name>
    <dbReference type="NCBI Taxonomy" id="1173584"/>
    <lineage>
        <taxon>Bacteria</taxon>
        <taxon>Pseudomonadati</taxon>
        <taxon>Pseudomonadota</taxon>
        <taxon>Alphaproteobacteria</taxon>
        <taxon>Rhodobacterales</taxon>
        <taxon>Paracoccaceae</taxon>
        <taxon>Aliiroseovarius</taxon>
    </lineage>
</organism>
<dbReference type="NCBIfam" id="NF010791">
    <property type="entry name" value="PRK14195.1"/>
    <property type="match status" value="1"/>
</dbReference>
<comment type="activity regulation">
    <text evidence="14">Na(+) is not transported, but it plays an essential structural role and its presence is essential for fluoride channel function.</text>
</comment>
<dbReference type="NCBIfam" id="NF010805">
    <property type="entry name" value="PRK14209.1"/>
    <property type="match status" value="1"/>
</dbReference>
<dbReference type="GO" id="GO:0005886">
    <property type="term" value="C:plasma membrane"/>
    <property type="evidence" value="ECO:0007669"/>
    <property type="project" value="UniProtKB-SubCell"/>
</dbReference>
<keyword evidence="6 14" id="KW-0479">Metal-binding</keyword>